<evidence type="ECO:0000259" key="5">
    <source>
        <dbReference type="PROSITE" id="PS51078"/>
    </source>
</evidence>
<dbReference type="Proteomes" id="UP000490386">
    <property type="component" value="Unassembled WGS sequence"/>
</dbReference>
<dbReference type="InterPro" id="IPR036390">
    <property type="entry name" value="WH_DNA-bd_sf"/>
</dbReference>
<sequence>MSHATLTAGPVFAAHTAAVSVDVDAPANRSAPSVAAVPPLELDASPGVASAAPSSSTLKALSLLELVAQNGGASATEIKETLGFSLPTVYRLAQLLVDADYLVHLREERRFELGYKVHELGRALHQQLGVSPPMRAVVQALHEAGDVAAYFAVYRGTDVVVAHVADSARAQRIRPLEFGFHEATHATAFGKIILAGMSVEERDSFLDANGMPSFTDATITSRDELERHLERVRLRGVAWEREEFVPGHTCAAVGVRSASGEVIGAVALSLESPRLGHRSDELERLLRGAGARASHLVRRGR</sequence>
<keyword evidence="3" id="KW-0804">Transcription</keyword>
<dbReference type="EMBL" id="WBJX01000004">
    <property type="protein sequence ID" value="KAB1637193.1"/>
    <property type="molecule type" value="Genomic_DNA"/>
</dbReference>
<reference evidence="6 7" key="1">
    <citation type="submission" date="2019-09" db="EMBL/GenBank/DDBJ databases">
        <title>Phylogeny of genus Pseudoclavibacter and closely related genus.</title>
        <authorList>
            <person name="Li Y."/>
        </authorList>
    </citation>
    <scope>NUCLEOTIDE SEQUENCE [LARGE SCALE GENOMIC DNA]</scope>
    <source>
        <strain evidence="6 7">THG-MD12</strain>
    </source>
</reference>
<dbReference type="GO" id="GO:0045892">
    <property type="term" value="P:negative regulation of DNA-templated transcription"/>
    <property type="evidence" value="ECO:0007669"/>
    <property type="project" value="TreeGrafter"/>
</dbReference>
<dbReference type="SMART" id="SM00346">
    <property type="entry name" value="HTH_ICLR"/>
    <property type="match status" value="1"/>
</dbReference>
<dbReference type="InterPro" id="IPR036388">
    <property type="entry name" value="WH-like_DNA-bd_sf"/>
</dbReference>
<keyword evidence="1" id="KW-0805">Transcription regulation</keyword>
<dbReference type="PROSITE" id="PS51077">
    <property type="entry name" value="HTH_ICLR"/>
    <property type="match status" value="1"/>
</dbReference>
<dbReference type="InterPro" id="IPR005471">
    <property type="entry name" value="Tscrpt_reg_IclR_N"/>
</dbReference>
<evidence type="ECO:0000313" key="6">
    <source>
        <dbReference type="EMBL" id="KAB1637193.1"/>
    </source>
</evidence>
<protein>
    <submittedName>
        <fullName evidence="6">IclR family transcriptional regulator</fullName>
    </submittedName>
</protein>
<dbReference type="GO" id="GO:0003700">
    <property type="term" value="F:DNA-binding transcription factor activity"/>
    <property type="evidence" value="ECO:0007669"/>
    <property type="project" value="TreeGrafter"/>
</dbReference>
<dbReference type="InterPro" id="IPR029016">
    <property type="entry name" value="GAF-like_dom_sf"/>
</dbReference>
<dbReference type="GO" id="GO:0003677">
    <property type="term" value="F:DNA binding"/>
    <property type="evidence" value="ECO:0007669"/>
    <property type="project" value="UniProtKB-KW"/>
</dbReference>
<dbReference type="SUPFAM" id="SSF46785">
    <property type="entry name" value="Winged helix' DNA-binding domain"/>
    <property type="match status" value="1"/>
</dbReference>
<dbReference type="AlphaFoldDB" id="A0A7J5B005"/>
<dbReference type="OrthoDB" id="8479143at2"/>
<evidence type="ECO:0000256" key="2">
    <source>
        <dbReference type="ARBA" id="ARBA00023125"/>
    </source>
</evidence>
<dbReference type="PANTHER" id="PTHR30136">
    <property type="entry name" value="HELIX-TURN-HELIX TRANSCRIPTIONAL REGULATOR, ICLR FAMILY"/>
    <property type="match status" value="1"/>
</dbReference>
<organism evidence="6 7">
    <name type="scientific">Pseudoclavibacter terrae</name>
    <dbReference type="NCBI Taxonomy" id="1530195"/>
    <lineage>
        <taxon>Bacteria</taxon>
        <taxon>Bacillati</taxon>
        <taxon>Actinomycetota</taxon>
        <taxon>Actinomycetes</taxon>
        <taxon>Micrococcales</taxon>
        <taxon>Microbacteriaceae</taxon>
        <taxon>Pseudoclavibacter</taxon>
    </lineage>
</organism>
<evidence type="ECO:0000259" key="4">
    <source>
        <dbReference type="PROSITE" id="PS51077"/>
    </source>
</evidence>
<keyword evidence="7" id="KW-1185">Reference proteome</keyword>
<gene>
    <name evidence="6" type="ORF">F8O03_12990</name>
</gene>
<evidence type="ECO:0000256" key="1">
    <source>
        <dbReference type="ARBA" id="ARBA00023015"/>
    </source>
</evidence>
<dbReference type="InterPro" id="IPR014757">
    <property type="entry name" value="Tscrpt_reg_IclR_C"/>
</dbReference>
<evidence type="ECO:0000256" key="3">
    <source>
        <dbReference type="ARBA" id="ARBA00023163"/>
    </source>
</evidence>
<dbReference type="PANTHER" id="PTHR30136:SF24">
    <property type="entry name" value="HTH-TYPE TRANSCRIPTIONAL REPRESSOR ALLR"/>
    <property type="match status" value="1"/>
</dbReference>
<evidence type="ECO:0000313" key="7">
    <source>
        <dbReference type="Proteomes" id="UP000490386"/>
    </source>
</evidence>
<dbReference type="RefSeq" id="WP_151424221.1">
    <property type="nucleotide sequence ID" value="NZ_CANKVH010000003.1"/>
</dbReference>
<feature type="domain" description="HTH iclR-type" evidence="4">
    <location>
        <begin position="54"/>
        <end position="115"/>
    </location>
</feature>
<dbReference type="SUPFAM" id="SSF55781">
    <property type="entry name" value="GAF domain-like"/>
    <property type="match status" value="1"/>
</dbReference>
<proteinExistence type="predicted"/>
<feature type="domain" description="IclR-ED" evidence="5">
    <location>
        <begin position="116"/>
        <end position="301"/>
    </location>
</feature>
<keyword evidence="2" id="KW-0238">DNA-binding</keyword>
<dbReference type="Gene3D" id="3.30.450.40">
    <property type="match status" value="1"/>
</dbReference>
<dbReference type="PROSITE" id="PS51078">
    <property type="entry name" value="ICLR_ED"/>
    <property type="match status" value="1"/>
</dbReference>
<accession>A0A7J5B005</accession>
<dbReference type="Gene3D" id="1.10.10.10">
    <property type="entry name" value="Winged helix-like DNA-binding domain superfamily/Winged helix DNA-binding domain"/>
    <property type="match status" value="1"/>
</dbReference>
<comment type="caution">
    <text evidence="6">The sequence shown here is derived from an EMBL/GenBank/DDBJ whole genome shotgun (WGS) entry which is preliminary data.</text>
</comment>
<dbReference type="Pfam" id="PF09339">
    <property type="entry name" value="HTH_IclR"/>
    <property type="match status" value="1"/>
</dbReference>
<dbReference type="Pfam" id="PF01614">
    <property type="entry name" value="IclR_C"/>
    <property type="match status" value="1"/>
</dbReference>
<dbReference type="InterPro" id="IPR050707">
    <property type="entry name" value="HTH_MetabolicPath_Reg"/>
</dbReference>
<name>A0A7J5B005_9MICO</name>